<protein>
    <submittedName>
        <fullName evidence="5">Putative transcriptional regulator</fullName>
    </submittedName>
</protein>
<dbReference type="HOGENOM" id="CLU_016455_5_3_9"/>
<dbReference type="EMBL" id="CP000448">
    <property type="protein sequence ID" value="ABI67480.1"/>
    <property type="molecule type" value="Genomic_DNA"/>
</dbReference>
<keyword evidence="3" id="KW-0472">Membrane</keyword>
<feature type="region of interest" description="Disordered" evidence="2">
    <location>
        <begin position="310"/>
        <end position="380"/>
    </location>
</feature>
<dbReference type="Pfam" id="PF03816">
    <property type="entry name" value="LytR_cpsA_psr"/>
    <property type="match status" value="1"/>
</dbReference>
<evidence type="ECO:0000313" key="5">
    <source>
        <dbReference type="EMBL" id="ABI67480.1"/>
    </source>
</evidence>
<comment type="similarity">
    <text evidence="1">Belongs to the LytR/CpsA/Psr (LCP) family.</text>
</comment>
<dbReference type="PANTHER" id="PTHR33392">
    <property type="entry name" value="POLYISOPRENYL-TEICHOIC ACID--PEPTIDOGLYCAN TEICHOIC ACID TRANSFERASE TAGU"/>
    <property type="match status" value="1"/>
</dbReference>
<dbReference type="OrthoDB" id="9782542at2"/>
<evidence type="ECO:0000259" key="4">
    <source>
        <dbReference type="Pfam" id="PF03816"/>
    </source>
</evidence>
<proteinExistence type="inferred from homology"/>
<dbReference type="NCBIfam" id="TIGR00350">
    <property type="entry name" value="lytR_cpsA_psr"/>
    <property type="match status" value="1"/>
</dbReference>
<evidence type="ECO:0000256" key="2">
    <source>
        <dbReference type="SAM" id="MobiDB-lite"/>
    </source>
</evidence>
<dbReference type="InterPro" id="IPR050922">
    <property type="entry name" value="LytR/CpsA/Psr_CW_biosynth"/>
</dbReference>
<feature type="compositionally biased region" description="Basic and acidic residues" evidence="2">
    <location>
        <begin position="324"/>
        <end position="345"/>
    </location>
</feature>
<evidence type="ECO:0000256" key="1">
    <source>
        <dbReference type="ARBA" id="ARBA00006068"/>
    </source>
</evidence>
<reference evidence="6" key="1">
    <citation type="journal article" date="2010" name="Environ. Microbiol.">
        <title>The genome of Syntrophomonas wolfei: new insights into syntrophic metabolism and biohydrogen production.</title>
        <authorList>
            <person name="Sieber J.R."/>
            <person name="Sims D.R."/>
            <person name="Han C."/>
            <person name="Kim E."/>
            <person name="Lykidis A."/>
            <person name="Lapidus A.L."/>
            <person name="McDonnald E."/>
            <person name="Rohlin L."/>
            <person name="Culley D.E."/>
            <person name="Gunsalus R."/>
            <person name="McInerney M.J."/>
        </authorList>
    </citation>
    <scope>NUCLEOTIDE SEQUENCE [LARGE SCALE GENOMIC DNA]</scope>
    <source>
        <strain evidence="6">DSM 2245B / Goettingen</strain>
    </source>
</reference>
<gene>
    <name evidence="5" type="ordered locus">Swol_0125</name>
</gene>
<sequence>MAKTKSYLKYIFIAGLIFGVFFGIGSGLSHILYADRDSDPAVEEEETADKPKDGKRTKILVLGVDARPGETNSRSDTMILVTIDPRLDKAAIVSIPRDTRVQLKGGAVDKICAVNYLGGPKYAVEVVEKLMDTKIDYYVEMNFKGFKEIVDTLGGVTINVPQRMYKPTEDIDLYPGTQKLNGRQALAFVRYRDYVMGDIQRTAAQQEFLKALADEILKPKTLTKLPTLVRQLDKHMDTDLKKSDMLRLASWAPGFSTDSIVTQTLPGYFYDECDEYGNLICSYWIADKKNLAGLLDNMLAGETVAVIQSSTNSQKKAIATKNDNNNDEKEHNDGIYSNRDIERSKLPSPGHAGSWNPAPSNNKPETSNPSLDPTGPAGYI</sequence>
<keyword evidence="6" id="KW-1185">Reference proteome</keyword>
<dbReference type="KEGG" id="swo:Swol_0125"/>
<dbReference type="Gene3D" id="3.40.630.190">
    <property type="entry name" value="LCP protein"/>
    <property type="match status" value="1"/>
</dbReference>
<feature type="transmembrane region" description="Helical" evidence="3">
    <location>
        <begin position="7"/>
        <end position="33"/>
    </location>
</feature>
<dbReference type="PANTHER" id="PTHR33392:SF6">
    <property type="entry name" value="POLYISOPRENYL-TEICHOIC ACID--PEPTIDOGLYCAN TEICHOIC ACID TRANSFERASE TAGU"/>
    <property type="match status" value="1"/>
</dbReference>
<accession>Q0B0M4</accession>
<feature type="domain" description="Cell envelope-related transcriptional attenuator" evidence="4">
    <location>
        <begin position="74"/>
        <end position="216"/>
    </location>
</feature>
<feature type="compositionally biased region" description="Polar residues" evidence="2">
    <location>
        <begin position="357"/>
        <end position="371"/>
    </location>
</feature>
<evidence type="ECO:0000256" key="3">
    <source>
        <dbReference type="SAM" id="Phobius"/>
    </source>
</evidence>
<keyword evidence="3" id="KW-0812">Transmembrane</keyword>
<dbReference type="STRING" id="335541.Swol_0125"/>
<name>Q0B0M4_SYNWW</name>
<dbReference type="AlphaFoldDB" id="Q0B0M4"/>
<dbReference type="RefSeq" id="WP_011639591.1">
    <property type="nucleotide sequence ID" value="NC_008346.1"/>
</dbReference>
<organism evidence="5 6">
    <name type="scientific">Syntrophomonas wolfei subsp. wolfei (strain DSM 2245B / Goettingen)</name>
    <dbReference type="NCBI Taxonomy" id="335541"/>
    <lineage>
        <taxon>Bacteria</taxon>
        <taxon>Bacillati</taxon>
        <taxon>Bacillota</taxon>
        <taxon>Clostridia</taxon>
        <taxon>Eubacteriales</taxon>
        <taxon>Syntrophomonadaceae</taxon>
        <taxon>Syntrophomonas</taxon>
    </lineage>
</organism>
<evidence type="ECO:0000313" key="6">
    <source>
        <dbReference type="Proteomes" id="UP000001968"/>
    </source>
</evidence>
<dbReference type="eggNOG" id="COG1316">
    <property type="taxonomic scope" value="Bacteria"/>
</dbReference>
<keyword evidence="3" id="KW-1133">Transmembrane helix</keyword>
<dbReference type="InterPro" id="IPR004474">
    <property type="entry name" value="LytR_CpsA_psr"/>
</dbReference>
<dbReference type="Proteomes" id="UP000001968">
    <property type="component" value="Chromosome"/>
</dbReference>